<reference evidence="4" key="1">
    <citation type="submission" date="2014-01" db="EMBL/GenBank/DDBJ databases">
        <title>The genome of the white-rot fungus Pycnoporus cinnabarinus: a basidiomycete model with a versatile arsenal for lignocellulosic biomass breakdown.</title>
        <authorList>
            <person name="Levasseur A."/>
            <person name="Lomascolo A."/>
            <person name="Ruiz-Duenas F.J."/>
            <person name="Uzan E."/>
            <person name="Piumi F."/>
            <person name="Kues U."/>
            <person name="Ram A.F.J."/>
            <person name="Murat C."/>
            <person name="Haon M."/>
            <person name="Benoit I."/>
            <person name="Arfi Y."/>
            <person name="Chevret D."/>
            <person name="Drula E."/>
            <person name="Kwon M.J."/>
            <person name="Gouret P."/>
            <person name="Lesage-Meessen L."/>
            <person name="Lombard V."/>
            <person name="Mariette J."/>
            <person name="Noirot C."/>
            <person name="Park J."/>
            <person name="Patyshakuliyeva A."/>
            <person name="Wieneger R.A.B."/>
            <person name="Wosten H.A.B."/>
            <person name="Martin F."/>
            <person name="Coutinho P.M."/>
            <person name="de Vries R."/>
            <person name="Martinez A.T."/>
            <person name="Klopp C."/>
            <person name="Pontarotti P."/>
            <person name="Henrissat B."/>
            <person name="Record E."/>
        </authorList>
    </citation>
    <scope>NUCLEOTIDE SEQUENCE [LARGE SCALE GENOMIC DNA]</scope>
    <source>
        <strain evidence="4">BRFM137</strain>
    </source>
</reference>
<dbReference type="GO" id="GO:0045145">
    <property type="term" value="F:single-stranded DNA 5'-3' DNA exonuclease activity"/>
    <property type="evidence" value="ECO:0007669"/>
    <property type="project" value="InterPro"/>
</dbReference>
<feature type="region of interest" description="Disordered" evidence="2">
    <location>
        <begin position="1075"/>
        <end position="1099"/>
    </location>
</feature>
<dbReference type="Pfam" id="PF09810">
    <property type="entry name" value="Exo5"/>
    <property type="match status" value="1"/>
</dbReference>
<comment type="caution">
    <text evidence="4">The sequence shown here is derived from an EMBL/GenBank/DDBJ whole genome shotgun (WGS) entry which is preliminary data.</text>
</comment>
<feature type="compositionally biased region" description="Low complexity" evidence="2">
    <location>
        <begin position="1036"/>
        <end position="1045"/>
    </location>
</feature>
<dbReference type="OrthoDB" id="354769at2759"/>
<dbReference type="PANTHER" id="PTHR14464">
    <property type="entry name" value="EXONUCLEASE V"/>
    <property type="match status" value="1"/>
</dbReference>
<dbReference type="HOGENOM" id="CLU_283443_0_0_1"/>
<dbReference type="PANTHER" id="PTHR14464:SF4">
    <property type="entry name" value="EXONUCLEASE V"/>
    <property type="match status" value="1"/>
</dbReference>
<comment type="similarity">
    <text evidence="1">Belongs to the EXO5 family.</text>
</comment>
<dbReference type="GO" id="GO:0005739">
    <property type="term" value="C:mitochondrion"/>
    <property type="evidence" value="ECO:0007669"/>
    <property type="project" value="TreeGrafter"/>
</dbReference>
<name>A0A060SNY2_PYCCI</name>
<feature type="compositionally biased region" description="Polar residues" evidence="2">
    <location>
        <begin position="43"/>
        <end position="52"/>
    </location>
</feature>
<evidence type="ECO:0000313" key="4">
    <source>
        <dbReference type="EMBL" id="CDO76100.1"/>
    </source>
</evidence>
<feature type="compositionally biased region" description="Polar residues" evidence="2">
    <location>
        <begin position="315"/>
        <end position="330"/>
    </location>
</feature>
<gene>
    <name evidence="4" type="ORF">BN946_scf184649.g26</name>
</gene>
<dbReference type="AlphaFoldDB" id="A0A060SNY2"/>
<dbReference type="Pfam" id="PF17667">
    <property type="entry name" value="Pkinase_fungal"/>
    <property type="match status" value="1"/>
</dbReference>
<dbReference type="GO" id="GO:0036297">
    <property type="term" value="P:interstrand cross-link repair"/>
    <property type="evidence" value="ECO:0007669"/>
    <property type="project" value="TreeGrafter"/>
</dbReference>
<accession>A0A060SNY2</accession>
<dbReference type="Proteomes" id="UP000029665">
    <property type="component" value="Unassembled WGS sequence"/>
</dbReference>
<organism evidence="4 5">
    <name type="scientific">Pycnoporus cinnabarinus</name>
    <name type="common">Cinnabar-red polypore</name>
    <name type="synonym">Trametes cinnabarina</name>
    <dbReference type="NCBI Taxonomy" id="5643"/>
    <lineage>
        <taxon>Eukaryota</taxon>
        <taxon>Fungi</taxon>
        <taxon>Dikarya</taxon>
        <taxon>Basidiomycota</taxon>
        <taxon>Agaricomycotina</taxon>
        <taxon>Agaricomycetes</taxon>
        <taxon>Polyporales</taxon>
        <taxon>Polyporaceae</taxon>
        <taxon>Trametes</taxon>
    </lineage>
</organism>
<keyword evidence="5" id="KW-1185">Reference proteome</keyword>
<feature type="region of interest" description="Disordered" evidence="2">
    <location>
        <begin position="1029"/>
        <end position="1058"/>
    </location>
</feature>
<dbReference type="InterPro" id="IPR019190">
    <property type="entry name" value="EXOV"/>
</dbReference>
<evidence type="ECO:0000256" key="1">
    <source>
        <dbReference type="ARBA" id="ARBA00009797"/>
    </source>
</evidence>
<dbReference type="OMA" id="EVHIDAT"/>
<feature type="region of interest" description="Disordered" evidence="2">
    <location>
        <begin position="30"/>
        <end position="64"/>
    </location>
</feature>
<dbReference type="EMBL" id="CCBP010000336">
    <property type="protein sequence ID" value="CDO76100.1"/>
    <property type="molecule type" value="Genomic_DNA"/>
</dbReference>
<sequence>MPDTDEYDDYYSPIDHEELVNIEVAAIAAYTQREETPAPVSPPETQSTQQSHKIAPPSPPSDEFDSYDFSEFTAADFERIDASIRAHMPHDMPASPPTPYLYNTALGRRANRSGGRRGARNGGPQVEIALEGVANANLHRVLKGPQARSTPFQQFRRWNNVLSVTDLVGPSWCEVQFDYGLRQKRYRKLEDRPQSFMTAEGKVITVEQNVAAQNDRTVSRGKVGTLSHQPAVFTALTGYCREMPVFGIVHGQVVTGIIDEIARRPIPADSVNENLRRIPGASSPSKRFAPHSNPTTPSKPSCKKSKHDDVPSDQPPITTFFSPTRRQATPSELEGSGPPQYSLHVSDTKTRTRPTLPPDEDAYGSRLQLMLYHRLLSNLFASADPSMPAMAPLDFAGFWAHVDVNPACRFSDNFLLQAGLASSETEPPSEIASLAGAGINCLNDLVNALKHTVHALNVSKVDNTLTLVYRKQPERGSFPRKPRRGSVGDVDMGGGEQLARAIFESLKDSLRTVSASATDADGTGESAPDIFAQPFGVSISNAPGSTTLEGEAMTSRRDTPGAWSDDLSSSDPQLAWALRQSRLEAHATTEHTAILANASTPMNMSRLSEEGHSEPEDVVRSPNLVDQTASAIASDRPANFEGSEAVPPAISPELRSIADNTDIANDAVIATTENTNGGDATKTAPASPARSEDLIEADDTMTVAELNVEARIIGRKEFQLDNSMLDNYLTRVLAWWYGERQPEVHIDATLDLLENDLRNAAPGLEMALSEHRPDKDDDKQKIDAAFFLQSPRPAKDPYDDREAGTVDAYAQTRKQVRGQIIHYAQKIFEYQHRTSLIFLIVFGRRFCLSRWDRSSTIVTRAIDYVEQPQILCDALWHMVRLSDEELGLDSTAHRVLPGTADYVKMIRAKFEPDGIPDIDHTERPLDGFPPADTLPLEPLGSAGWERYALLPRRTTCVLCPWDGAPWNQGIRGSRSQCLPARFVWLKDAWRTNYSFTAPEGVVLKELNDAKVANIPTLVCHGDLPGQETATPTWWDSKNPLSAAAKPSPPAPSSPSQSIISSSCTIVNFPISSQSTKRNAFEMEENGNGREDCPLRRHKH</sequence>
<feature type="compositionally biased region" description="Basic and acidic residues" evidence="2">
    <location>
        <begin position="1086"/>
        <end position="1099"/>
    </location>
</feature>
<feature type="region of interest" description="Disordered" evidence="2">
    <location>
        <begin position="272"/>
        <end position="360"/>
    </location>
</feature>
<dbReference type="InterPro" id="IPR040976">
    <property type="entry name" value="Pkinase_fungal"/>
</dbReference>
<protein>
    <recommendedName>
        <fullName evidence="3">Fungal-type protein kinase domain-containing protein</fullName>
    </recommendedName>
</protein>
<evidence type="ECO:0000256" key="2">
    <source>
        <dbReference type="SAM" id="MobiDB-lite"/>
    </source>
</evidence>
<dbReference type="GO" id="GO:0005634">
    <property type="term" value="C:nucleus"/>
    <property type="evidence" value="ECO:0007669"/>
    <property type="project" value="TreeGrafter"/>
</dbReference>
<proteinExistence type="inferred from homology"/>
<evidence type="ECO:0000259" key="3">
    <source>
        <dbReference type="Pfam" id="PF17667"/>
    </source>
</evidence>
<feature type="region of interest" description="Disordered" evidence="2">
    <location>
        <begin position="540"/>
        <end position="569"/>
    </location>
</feature>
<evidence type="ECO:0000313" key="5">
    <source>
        <dbReference type="Proteomes" id="UP000029665"/>
    </source>
</evidence>
<feature type="domain" description="Fungal-type protein kinase" evidence="3">
    <location>
        <begin position="810"/>
        <end position="892"/>
    </location>
</feature>